<evidence type="ECO:0000259" key="1">
    <source>
        <dbReference type="Pfam" id="PF09537"/>
    </source>
</evidence>
<dbReference type="Gene3D" id="1.20.1260.10">
    <property type="match status" value="1"/>
</dbReference>
<dbReference type="Pfam" id="PF09537">
    <property type="entry name" value="DUF2383"/>
    <property type="match status" value="1"/>
</dbReference>
<name>A0A9X1HZN7_9FLAO</name>
<proteinExistence type="predicted"/>
<comment type="caution">
    <text evidence="2">The sequence shown here is derived from an EMBL/GenBank/DDBJ whole genome shotgun (WGS) entry which is preliminary data.</text>
</comment>
<dbReference type="InterPro" id="IPR012347">
    <property type="entry name" value="Ferritin-like"/>
</dbReference>
<organism evidence="2 3">
    <name type="scientific">Neotamlana laminarinivorans</name>
    <dbReference type="NCBI Taxonomy" id="2883124"/>
    <lineage>
        <taxon>Bacteria</taxon>
        <taxon>Pseudomonadati</taxon>
        <taxon>Bacteroidota</taxon>
        <taxon>Flavobacteriia</taxon>
        <taxon>Flavobacteriales</taxon>
        <taxon>Flavobacteriaceae</taxon>
        <taxon>Neotamlana</taxon>
    </lineage>
</organism>
<evidence type="ECO:0000313" key="3">
    <source>
        <dbReference type="Proteomes" id="UP001139199"/>
    </source>
</evidence>
<protein>
    <submittedName>
        <fullName evidence="2">PA2169 family four-helix-bundle protein</fullName>
    </submittedName>
</protein>
<keyword evidence="3" id="KW-1185">Reference proteome</keyword>
<feature type="domain" description="DUF2383" evidence="1">
    <location>
        <begin position="2"/>
        <end position="108"/>
    </location>
</feature>
<dbReference type="EMBL" id="JAJAPW010000002">
    <property type="protein sequence ID" value="MCB4798531.1"/>
    <property type="molecule type" value="Genomic_DNA"/>
</dbReference>
<gene>
    <name evidence="2" type="ORF">LG649_06725</name>
</gene>
<dbReference type="InterPro" id="IPR019052">
    <property type="entry name" value="DUF2383"/>
</dbReference>
<dbReference type="Proteomes" id="UP001139199">
    <property type="component" value="Unassembled WGS sequence"/>
</dbReference>
<reference evidence="2" key="1">
    <citation type="submission" date="2021-10" db="EMBL/GenBank/DDBJ databases">
        <title>Tamlana sargassums sp. nov., and Tamlana laminarinivorans sp. nov., two new bacteria isolated from the brown alga.</title>
        <authorList>
            <person name="Li J."/>
        </authorList>
    </citation>
    <scope>NUCLEOTIDE SEQUENCE</scope>
    <source>
        <strain evidence="2">PT2-4</strain>
    </source>
</reference>
<sequence length="142" mass="16774">MEKLNNLLSLNNEVEEIYSEVEEKVSDVSLKNFFKERALERHEFSELIKLEIENLGETPEPKSIQSKRFYKTKMKVRNLVFSDNELDLLDEVFNLKQETIDNYNDVLMQPHLPLKLCKLLVKQRDNVQSTMRVLKREAAFVA</sequence>
<dbReference type="AlphaFoldDB" id="A0A9X1HZN7"/>
<evidence type="ECO:0000313" key="2">
    <source>
        <dbReference type="EMBL" id="MCB4798531.1"/>
    </source>
</evidence>
<accession>A0A9X1HZN7</accession>